<dbReference type="Gramene" id="ERN17561">
    <property type="protein sequence ID" value="ERN17561"/>
    <property type="gene ID" value="AMTR_s00059p00130830"/>
</dbReference>
<dbReference type="HOGENOM" id="CLU_2545668_0_0_1"/>
<reference evidence="2" key="1">
    <citation type="journal article" date="2013" name="Science">
        <title>The Amborella genome and the evolution of flowering plants.</title>
        <authorList>
            <consortium name="Amborella Genome Project"/>
        </authorList>
    </citation>
    <scope>NUCLEOTIDE SEQUENCE [LARGE SCALE GENOMIC DNA]</scope>
</reference>
<proteinExistence type="predicted"/>
<dbReference type="AlphaFoldDB" id="U5CW84"/>
<evidence type="ECO:0000313" key="1">
    <source>
        <dbReference type="EMBL" id="ERN17561.1"/>
    </source>
</evidence>
<keyword evidence="2" id="KW-1185">Reference proteome</keyword>
<protein>
    <submittedName>
        <fullName evidence="1">Uncharacterized protein</fullName>
    </submittedName>
</protein>
<evidence type="ECO:0000313" key="2">
    <source>
        <dbReference type="Proteomes" id="UP000017836"/>
    </source>
</evidence>
<dbReference type="Proteomes" id="UP000017836">
    <property type="component" value="Unassembled WGS sequence"/>
</dbReference>
<sequence length="83" mass="9541">MALLDPVSEGQLNERLKNSILESLVQLSLRDSVGLANNLNAFGQFLEQEPQHYLTITWQNTKHCYNITTLLYYISMPRTLDTL</sequence>
<organism evidence="1 2">
    <name type="scientific">Amborella trichopoda</name>
    <dbReference type="NCBI Taxonomy" id="13333"/>
    <lineage>
        <taxon>Eukaryota</taxon>
        <taxon>Viridiplantae</taxon>
        <taxon>Streptophyta</taxon>
        <taxon>Embryophyta</taxon>
        <taxon>Tracheophyta</taxon>
        <taxon>Spermatophyta</taxon>
        <taxon>Magnoliopsida</taxon>
        <taxon>Amborellales</taxon>
        <taxon>Amborellaceae</taxon>
        <taxon>Amborella</taxon>
    </lineage>
</organism>
<dbReference type="EMBL" id="KI392312">
    <property type="protein sequence ID" value="ERN17561.1"/>
    <property type="molecule type" value="Genomic_DNA"/>
</dbReference>
<name>U5CW84_AMBTC</name>
<accession>U5CW84</accession>
<gene>
    <name evidence="1" type="ORF">AMTR_s00059p00130830</name>
</gene>